<keyword evidence="3" id="KW-1185">Reference proteome</keyword>
<organism evidence="2 3">
    <name type="scientific">Luteimonas salinisoli</name>
    <dbReference type="NCBI Taxonomy" id="2752307"/>
    <lineage>
        <taxon>Bacteria</taxon>
        <taxon>Pseudomonadati</taxon>
        <taxon>Pseudomonadota</taxon>
        <taxon>Gammaproteobacteria</taxon>
        <taxon>Lysobacterales</taxon>
        <taxon>Lysobacteraceae</taxon>
        <taxon>Luteimonas</taxon>
    </lineage>
</organism>
<evidence type="ECO:0000313" key="3">
    <source>
        <dbReference type="Proteomes" id="UP000578091"/>
    </source>
</evidence>
<keyword evidence="1" id="KW-0472">Membrane</keyword>
<dbReference type="EMBL" id="JACCKA010000006">
    <property type="protein sequence ID" value="NZA24878.1"/>
    <property type="molecule type" value="Genomic_DNA"/>
</dbReference>
<comment type="caution">
    <text evidence="2">The sequence shown here is derived from an EMBL/GenBank/DDBJ whole genome shotgun (WGS) entry which is preliminary data.</text>
</comment>
<feature type="transmembrane region" description="Helical" evidence="1">
    <location>
        <begin position="56"/>
        <end position="77"/>
    </location>
</feature>
<dbReference type="Proteomes" id="UP000578091">
    <property type="component" value="Unassembled WGS sequence"/>
</dbReference>
<reference evidence="2 3" key="1">
    <citation type="submission" date="2020-07" db="EMBL/GenBank/DDBJ databases">
        <title>Luteimonas sp. SJ-92.</title>
        <authorList>
            <person name="Huang X.-X."/>
            <person name="Xu L."/>
            <person name="Sun J.-Q."/>
        </authorList>
    </citation>
    <scope>NUCLEOTIDE SEQUENCE [LARGE SCALE GENOMIC DNA]</scope>
    <source>
        <strain evidence="2 3">SJ-92</strain>
    </source>
</reference>
<accession>A0A853J820</accession>
<evidence type="ECO:0000313" key="2">
    <source>
        <dbReference type="EMBL" id="NZA24878.1"/>
    </source>
</evidence>
<feature type="transmembrane region" description="Helical" evidence="1">
    <location>
        <begin position="84"/>
        <end position="103"/>
    </location>
</feature>
<gene>
    <name evidence="2" type="ORF">H0E84_00620</name>
</gene>
<proteinExistence type="predicted"/>
<protein>
    <submittedName>
        <fullName evidence="2">Uncharacterized protein</fullName>
    </submittedName>
</protein>
<feature type="transmembrane region" description="Helical" evidence="1">
    <location>
        <begin position="109"/>
        <end position="129"/>
    </location>
</feature>
<keyword evidence="1" id="KW-0812">Transmembrane</keyword>
<name>A0A853J820_9GAMM</name>
<sequence>MLRTFGAILLGLLAAVAIMMALEYAAMAVIPPPAGLDLQSEEDLARLMASASTGKLLWVLAGWCLASFGGAWTAARLARRHRAVAALAVGVLMVVGVAINVAVLPHPLWTTLAGLALPLPLAWLALRLVERSRPPST</sequence>
<evidence type="ECO:0000256" key="1">
    <source>
        <dbReference type="SAM" id="Phobius"/>
    </source>
</evidence>
<dbReference type="AlphaFoldDB" id="A0A853J820"/>
<dbReference type="RefSeq" id="WP_180676689.1">
    <property type="nucleotide sequence ID" value="NZ_JACCKA010000006.1"/>
</dbReference>
<keyword evidence="1" id="KW-1133">Transmembrane helix</keyword>